<sequence>MGEGREGGGEEGREGETDGGMWRLQYEMGSSVSGLDLAPGGRNRSVGDEDEERSHSAPSNCTVGRRGQKR</sequence>
<accession>A0A4Z2FST7</accession>
<protein>
    <submittedName>
        <fullName evidence="2">Uncharacterized protein</fullName>
    </submittedName>
</protein>
<dbReference type="Proteomes" id="UP000314294">
    <property type="component" value="Unassembled WGS sequence"/>
</dbReference>
<proteinExistence type="predicted"/>
<keyword evidence="3" id="KW-1185">Reference proteome</keyword>
<reference evidence="2 3" key="1">
    <citation type="submission" date="2019-03" db="EMBL/GenBank/DDBJ databases">
        <title>First draft genome of Liparis tanakae, snailfish: a comprehensive survey of snailfish specific genes.</title>
        <authorList>
            <person name="Kim W."/>
            <person name="Song I."/>
            <person name="Jeong J.-H."/>
            <person name="Kim D."/>
            <person name="Kim S."/>
            <person name="Ryu S."/>
            <person name="Song J.Y."/>
            <person name="Lee S.K."/>
        </authorList>
    </citation>
    <scope>NUCLEOTIDE SEQUENCE [LARGE SCALE GENOMIC DNA]</scope>
    <source>
        <tissue evidence="2">Muscle</tissue>
    </source>
</reference>
<gene>
    <name evidence="2" type="ORF">EYF80_046350</name>
</gene>
<evidence type="ECO:0000256" key="1">
    <source>
        <dbReference type="SAM" id="MobiDB-lite"/>
    </source>
</evidence>
<name>A0A4Z2FST7_9TELE</name>
<dbReference type="EMBL" id="SRLO01000964">
    <property type="protein sequence ID" value="TNN43462.1"/>
    <property type="molecule type" value="Genomic_DNA"/>
</dbReference>
<organism evidence="2 3">
    <name type="scientific">Liparis tanakae</name>
    <name type="common">Tanaka's snailfish</name>
    <dbReference type="NCBI Taxonomy" id="230148"/>
    <lineage>
        <taxon>Eukaryota</taxon>
        <taxon>Metazoa</taxon>
        <taxon>Chordata</taxon>
        <taxon>Craniata</taxon>
        <taxon>Vertebrata</taxon>
        <taxon>Euteleostomi</taxon>
        <taxon>Actinopterygii</taxon>
        <taxon>Neopterygii</taxon>
        <taxon>Teleostei</taxon>
        <taxon>Neoteleostei</taxon>
        <taxon>Acanthomorphata</taxon>
        <taxon>Eupercaria</taxon>
        <taxon>Perciformes</taxon>
        <taxon>Cottioidei</taxon>
        <taxon>Cottales</taxon>
        <taxon>Liparidae</taxon>
        <taxon>Liparis</taxon>
    </lineage>
</organism>
<evidence type="ECO:0000313" key="3">
    <source>
        <dbReference type="Proteomes" id="UP000314294"/>
    </source>
</evidence>
<feature type="region of interest" description="Disordered" evidence="1">
    <location>
        <begin position="1"/>
        <end position="70"/>
    </location>
</feature>
<dbReference type="AlphaFoldDB" id="A0A4Z2FST7"/>
<comment type="caution">
    <text evidence="2">The sequence shown here is derived from an EMBL/GenBank/DDBJ whole genome shotgun (WGS) entry which is preliminary data.</text>
</comment>
<evidence type="ECO:0000313" key="2">
    <source>
        <dbReference type="EMBL" id="TNN43462.1"/>
    </source>
</evidence>
<feature type="compositionally biased region" description="Basic and acidic residues" evidence="1">
    <location>
        <begin position="1"/>
        <end position="16"/>
    </location>
</feature>